<gene>
    <name evidence="9" type="ORF">CTER_1200</name>
</gene>
<keyword evidence="6 7" id="KW-0472">Membrane</keyword>
<feature type="transmembrane region" description="Helical" evidence="7">
    <location>
        <begin position="22"/>
        <end position="49"/>
    </location>
</feature>
<dbReference type="SUPFAM" id="SSF161098">
    <property type="entry name" value="MetI-like"/>
    <property type="match status" value="1"/>
</dbReference>
<name>S0FR61_RUMCE</name>
<dbReference type="PROSITE" id="PS50928">
    <property type="entry name" value="ABC_TM1"/>
    <property type="match status" value="1"/>
</dbReference>
<dbReference type="PANTHER" id="PTHR30193">
    <property type="entry name" value="ABC TRANSPORTER PERMEASE PROTEIN"/>
    <property type="match status" value="1"/>
</dbReference>
<keyword evidence="4 7" id="KW-0812">Transmembrane</keyword>
<dbReference type="RefSeq" id="WP_004624554.1">
    <property type="nucleotide sequence ID" value="NZ_AORV01000025.1"/>
</dbReference>
<dbReference type="Pfam" id="PF00528">
    <property type="entry name" value="BPD_transp_1"/>
    <property type="match status" value="1"/>
</dbReference>
<evidence type="ECO:0000256" key="5">
    <source>
        <dbReference type="ARBA" id="ARBA00022989"/>
    </source>
</evidence>
<evidence type="ECO:0000256" key="3">
    <source>
        <dbReference type="ARBA" id="ARBA00022475"/>
    </source>
</evidence>
<dbReference type="eggNOG" id="COG1175">
    <property type="taxonomic scope" value="Bacteria"/>
</dbReference>
<reference evidence="9 10" key="1">
    <citation type="journal article" date="2013" name="Genome Announc.">
        <title>Draft Genome Sequence of the Cellulolytic, Mesophilic, Anaerobic Bacterium Clostridium termitidis Strain CT1112 (DSM 5398).</title>
        <authorList>
            <person name="Lal S."/>
            <person name="Ramachandran U."/>
            <person name="Zhang X."/>
            <person name="Munir R."/>
            <person name="Sparling R."/>
            <person name="Levin D.B."/>
        </authorList>
    </citation>
    <scope>NUCLEOTIDE SEQUENCE [LARGE SCALE GENOMIC DNA]</scope>
    <source>
        <strain evidence="9 10">CT1112</strain>
    </source>
</reference>
<comment type="similarity">
    <text evidence="7">Belongs to the binding-protein-dependent transport system permease family.</text>
</comment>
<proteinExistence type="inferred from homology"/>
<dbReference type="PATRIC" id="fig|1195236.3.peg.1506"/>
<dbReference type="AlphaFoldDB" id="S0FR61"/>
<evidence type="ECO:0000256" key="2">
    <source>
        <dbReference type="ARBA" id="ARBA00022448"/>
    </source>
</evidence>
<comment type="subcellular location">
    <subcellularLocation>
        <location evidence="1 7">Cell membrane</location>
        <topology evidence="1 7">Multi-pass membrane protein</topology>
    </subcellularLocation>
</comment>
<dbReference type="InterPro" id="IPR035906">
    <property type="entry name" value="MetI-like_sf"/>
</dbReference>
<comment type="caution">
    <text evidence="9">The sequence shown here is derived from an EMBL/GenBank/DDBJ whole genome shotgun (WGS) entry which is preliminary data.</text>
</comment>
<dbReference type="GO" id="GO:0005886">
    <property type="term" value="C:plasma membrane"/>
    <property type="evidence" value="ECO:0007669"/>
    <property type="project" value="UniProtKB-SubCell"/>
</dbReference>
<keyword evidence="10" id="KW-1185">Reference proteome</keyword>
<feature type="transmembrane region" description="Helical" evidence="7">
    <location>
        <begin position="119"/>
        <end position="139"/>
    </location>
</feature>
<feature type="transmembrane region" description="Helical" evidence="7">
    <location>
        <begin position="85"/>
        <end position="107"/>
    </location>
</feature>
<feature type="transmembrane region" description="Helical" evidence="7">
    <location>
        <begin position="219"/>
        <end position="238"/>
    </location>
</feature>
<evidence type="ECO:0000256" key="6">
    <source>
        <dbReference type="ARBA" id="ARBA00023136"/>
    </source>
</evidence>
<keyword evidence="2 7" id="KW-0813">Transport</keyword>
<accession>S0FR61</accession>
<protein>
    <submittedName>
        <fullName evidence="9">ABC transporter permease protein</fullName>
    </submittedName>
</protein>
<dbReference type="STRING" id="1195236.CTER_1200"/>
<keyword evidence="3" id="KW-1003">Cell membrane</keyword>
<feature type="transmembrane region" description="Helical" evidence="7">
    <location>
        <begin position="275"/>
        <end position="295"/>
    </location>
</feature>
<evidence type="ECO:0000256" key="7">
    <source>
        <dbReference type="RuleBase" id="RU363032"/>
    </source>
</evidence>
<dbReference type="GO" id="GO:0055085">
    <property type="term" value="P:transmembrane transport"/>
    <property type="evidence" value="ECO:0007669"/>
    <property type="project" value="InterPro"/>
</dbReference>
<evidence type="ECO:0000256" key="4">
    <source>
        <dbReference type="ARBA" id="ARBA00022692"/>
    </source>
</evidence>
<dbReference type="EMBL" id="AORV01000025">
    <property type="protein sequence ID" value="EMS72836.1"/>
    <property type="molecule type" value="Genomic_DNA"/>
</dbReference>
<feature type="domain" description="ABC transmembrane type-1" evidence="8">
    <location>
        <begin position="81"/>
        <end position="294"/>
    </location>
</feature>
<sequence length="305" mass="34380">MNIANKDLNKAINKKIDTRNRIIAYAFLLPNFLGFLVFTLIPVLFSFVLCTMEWDTSNPIKFAGLGNFITMFKDEGFYISLLNTIYYTLTVVPGTLILSLILALALSKGSKITNFFRSLFFFPYISSLVAVAVAWNMLFQPDMGPINEILRSLGISNPPGWTASTVWAMPAIIFVGIWKTMGYYMIIYIAGLNDIPVQLYEAATVDGANSWQKFWKVTVPMLTPTTFFVTIMLLINSFKVFDQIAVMTNGGPGRATNVLVYYIYNQAFVNFKMGYASAVALVLFALVLTITIVQFKNEEKWVNYM</sequence>
<dbReference type="InterPro" id="IPR051393">
    <property type="entry name" value="ABC_transporter_permease"/>
</dbReference>
<evidence type="ECO:0000313" key="10">
    <source>
        <dbReference type="Proteomes" id="UP000014155"/>
    </source>
</evidence>
<dbReference type="PANTHER" id="PTHR30193:SF37">
    <property type="entry name" value="INNER MEMBRANE ABC TRANSPORTER PERMEASE PROTEIN YCJO"/>
    <property type="match status" value="1"/>
</dbReference>
<evidence type="ECO:0000256" key="1">
    <source>
        <dbReference type="ARBA" id="ARBA00004651"/>
    </source>
</evidence>
<dbReference type="Proteomes" id="UP000014155">
    <property type="component" value="Unassembled WGS sequence"/>
</dbReference>
<dbReference type="CDD" id="cd06261">
    <property type="entry name" value="TM_PBP2"/>
    <property type="match status" value="1"/>
</dbReference>
<dbReference type="InterPro" id="IPR000515">
    <property type="entry name" value="MetI-like"/>
</dbReference>
<keyword evidence="5 7" id="KW-1133">Transmembrane helix</keyword>
<organism evidence="9 10">
    <name type="scientific">Ruminiclostridium cellobioparum subsp. termitidis CT1112</name>
    <dbReference type="NCBI Taxonomy" id="1195236"/>
    <lineage>
        <taxon>Bacteria</taxon>
        <taxon>Bacillati</taxon>
        <taxon>Bacillota</taxon>
        <taxon>Clostridia</taxon>
        <taxon>Eubacteriales</taxon>
        <taxon>Oscillospiraceae</taxon>
        <taxon>Ruminiclostridium</taxon>
    </lineage>
</organism>
<evidence type="ECO:0000259" key="8">
    <source>
        <dbReference type="PROSITE" id="PS50928"/>
    </source>
</evidence>
<evidence type="ECO:0000313" key="9">
    <source>
        <dbReference type="EMBL" id="EMS72836.1"/>
    </source>
</evidence>
<dbReference type="Gene3D" id="1.10.3720.10">
    <property type="entry name" value="MetI-like"/>
    <property type="match status" value="1"/>
</dbReference>